<evidence type="ECO:0008006" key="3">
    <source>
        <dbReference type="Google" id="ProtNLM"/>
    </source>
</evidence>
<reference evidence="1" key="1">
    <citation type="journal article" date="2019" name="bioRxiv">
        <title>The Genome of the Zebra Mussel, Dreissena polymorpha: A Resource for Invasive Species Research.</title>
        <authorList>
            <person name="McCartney M.A."/>
            <person name="Auch B."/>
            <person name="Kono T."/>
            <person name="Mallez S."/>
            <person name="Zhang Y."/>
            <person name="Obille A."/>
            <person name="Becker A."/>
            <person name="Abrahante J.E."/>
            <person name="Garbe J."/>
            <person name="Badalamenti J.P."/>
            <person name="Herman A."/>
            <person name="Mangelson H."/>
            <person name="Liachko I."/>
            <person name="Sullivan S."/>
            <person name="Sone E.D."/>
            <person name="Koren S."/>
            <person name="Silverstein K.A.T."/>
            <person name="Beckman K.B."/>
            <person name="Gohl D.M."/>
        </authorList>
    </citation>
    <scope>NUCLEOTIDE SEQUENCE</scope>
    <source>
        <strain evidence="1">Duluth1</strain>
        <tissue evidence="1">Whole animal</tissue>
    </source>
</reference>
<reference evidence="1" key="2">
    <citation type="submission" date="2020-11" db="EMBL/GenBank/DDBJ databases">
        <authorList>
            <person name="McCartney M.A."/>
            <person name="Auch B."/>
            <person name="Kono T."/>
            <person name="Mallez S."/>
            <person name="Becker A."/>
            <person name="Gohl D.M."/>
            <person name="Silverstein K.A.T."/>
            <person name="Koren S."/>
            <person name="Bechman K.B."/>
            <person name="Herman A."/>
            <person name="Abrahante J.E."/>
            <person name="Garbe J."/>
        </authorList>
    </citation>
    <scope>NUCLEOTIDE SEQUENCE</scope>
    <source>
        <strain evidence="1">Duluth1</strain>
        <tissue evidence="1">Whole animal</tissue>
    </source>
</reference>
<name>A0A9D4E7X8_DREPO</name>
<dbReference type="EMBL" id="JAIWYP010000009">
    <property type="protein sequence ID" value="KAH3775584.1"/>
    <property type="molecule type" value="Genomic_DNA"/>
</dbReference>
<comment type="caution">
    <text evidence="1">The sequence shown here is derived from an EMBL/GenBank/DDBJ whole genome shotgun (WGS) entry which is preliminary data.</text>
</comment>
<accession>A0A9D4E7X8</accession>
<dbReference type="InterPro" id="IPR011009">
    <property type="entry name" value="Kinase-like_dom_sf"/>
</dbReference>
<dbReference type="AlphaFoldDB" id="A0A9D4E7X8"/>
<gene>
    <name evidence="1" type="ORF">DPMN_176989</name>
</gene>
<organism evidence="1 2">
    <name type="scientific">Dreissena polymorpha</name>
    <name type="common">Zebra mussel</name>
    <name type="synonym">Mytilus polymorpha</name>
    <dbReference type="NCBI Taxonomy" id="45954"/>
    <lineage>
        <taxon>Eukaryota</taxon>
        <taxon>Metazoa</taxon>
        <taxon>Spiralia</taxon>
        <taxon>Lophotrochozoa</taxon>
        <taxon>Mollusca</taxon>
        <taxon>Bivalvia</taxon>
        <taxon>Autobranchia</taxon>
        <taxon>Heteroconchia</taxon>
        <taxon>Euheterodonta</taxon>
        <taxon>Imparidentia</taxon>
        <taxon>Neoheterodontei</taxon>
        <taxon>Myida</taxon>
        <taxon>Dreissenoidea</taxon>
        <taxon>Dreissenidae</taxon>
        <taxon>Dreissena</taxon>
    </lineage>
</organism>
<dbReference type="Gene3D" id="3.30.200.20">
    <property type="entry name" value="Phosphorylase Kinase, domain 1"/>
    <property type="match status" value="1"/>
</dbReference>
<protein>
    <recommendedName>
        <fullName evidence="3">Protein kinase domain-containing protein</fullName>
    </recommendedName>
</protein>
<dbReference type="Proteomes" id="UP000828390">
    <property type="component" value="Unassembled WGS sequence"/>
</dbReference>
<dbReference type="SUPFAM" id="SSF56112">
    <property type="entry name" value="Protein kinase-like (PK-like)"/>
    <property type="match status" value="1"/>
</dbReference>
<evidence type="ECO:0000313" key="1">
    <source>
        <dbReference type="EMBL" id="KAH3775584.1"/>
    </source>
</evidence>
<sequence>MDDTKNTLTYRRVPQVFLKLNHANVLKFVEFINDSNQLLMIFEYIPDNVKRVMKRRYVV</sequence>
<evidence type="ECO:0000313" key="2">
    <source>
        <dbReference type="Proteomes" id="UP000828390"/>
    </source>
</evidence>
<proteinExistence type="predicted"/>
<keyword evidence="2" id="KW-1185">Reference proteome</keyword>